<proteinExistence type="predicted"/>
<evidence type="ECO:0000313" key="3">
    <source>
        <dbReference type="Proteomes" id="UP000053097"/>
    </source>
</evidence>
<accession>A0A026W1B6</accession>
<name>A0A026W1B6_OOCBI</name>
<keyword evidence="3" id="KW-1185">Reference proteome</keyword>
<protein>
    <submittedName>
        <fullName evidence="2">Uncharacterized protein</fullName>
    </submittedName>
</protein>
<gene>
    <name evidence="2" type="ORF">X777_11838</name>
</gene>
<dbReference type="AlphaFoldDB" id="A0A026W1B6"/>
<reference evidence="2 3" key="1">
    <citation type="journal article" date="2014" name="Curr. Biol.">
        <title>The genome of the clonal raider ant Cerapachys biroi.</title>
        <authorList>
            <person name="Oxley P.R."/>
            <person name="Ji L."/>
            <person name="Fetter-Pruneda I."/>
            <person name="McKenzie S.K."/>
            <person name="Li C."/>
            <person name="Hu H."/>
            <person name="Zhang G."/>
            <person name="Kronauer D.J."/>
        </authorList>
    </citation>
    <scope>NUCLEOTIDE SEQUENCE [LARGE SCALE GENOMIC DNA]</scope>
</reference>
<feature type="region of interest" description="Disordered" evidence="1">
    <location>
        <begin position="76"/>
        <end position="99"/>
    </location>
</feature>
<organism evidence="2 3">
    <name type="scientific">Ooceraea biroi</name>
    <name type="common">Clonal raider ant</name>
    <name type="synonym">Cerapachys biroi</name>
    <dbReference type="NCBI Taxonomy" id="2015173"/>
    <lineage>
        <taxon>Eukaryota</taxon>
        <taxon>Metazoa</taxon>
        <taxon>Ecdysozoa</taxon>
        <taxon>Arthropoda</taxon>
        <taxon>Hexapoda</taxon>
        <taxon>Insecta</taxon>
        <taxon>Pterygota</taxon>
        <taxon>Neoptera</taxon>
        <taxon>Endopterygota</taxon>
        <taxon>Hymenoptera</taxon>
        <taxon>Apocrita</taxon>
        <taxon>Aculeata</taxon>
        <taxon>Formicoidea</taxon>
        <taxon>Formicidae</taxon>
        <taxon>Dorylinae</taxon>
        <taxon>Ooceraea</taxon>
    </lineage>
</organism>
<evidence type="ECO:0000313" key="2">
    <source>
        <dbReference type="EMBL" id="EZA49808.1"/>
    </source>
</evidence>
<dbReference type="EMBL" id="KK107496">
    <property type="protein sequence ID" value="EZA49808.1"/>
    <property type="molecule type" value="Genomic_DNA"/>
</dbReference>
<sequence>MIRYSLPNAFKGFVIWSSTRRWFQRLGTARDEEEERKNKGKKITSWSARMKREARRQLPRAEQECRNVMRCNCGKRRRSDVRDGLSSACEDGGLTRELR</sequence>
<evidence type="ECO:0000256" key="1">
    <source>
        <dbReference type="SAM" id="MobiDB-lite"/>
    </source>
</evidence>
<dbReference type="Proteomes" id="UP000053097">
    <property type="component" value="Unassembled WGS sequence"/>
</dbReference>